<reference evidence="1 2" key="1">
    <citation type="submission" date="2016-10" db="EMBL/GenBank/DDBJ databases">
        <authorList>
            <person name="de Groot N.N."/>
        </authorList>
    </citation>
    <scope>NUCLEOTIDE SEQUENCE [LARGE SCALE GENOMIC DNA]</scope>
    <source>
        <strain evidence="1 2">SLAS-1</strain>
    </source>
</reference>
<evidence type="ECO:0000313" key="2">
    <source>
        <dbReference type="Proteomes" id="UP000199476"/>
    </source>
</evidence>
<evidence type="ECO:0008006" key="3">
    <source>
        <dbReference type="Google" id="ProtNLM"/>
    </source>
</evidence>
<name>A0A1G9TRS3_9FIRM</name>
<organism evidence="1 2">
    <name type="scientific">Halarsenatibacter silvermanii</name>
    <dbReference type="NCBI Taxonomy" id="321763"/>
    <lineage>
        <taxon>Bacteria</taxon>
        <taxon>Bacillati</taxon>
        <taxon>Bacillota</taxon>
        <taxon>Clostridia</taxon>
        <taxon>Halanaerobiales</taxon>
        <taxon>Halarsenatibacteraceae</taxon>
        <taxon>Halarsenatibacter</taxon>
    </lineage>
</organism>
<evidence type="ECO:0000313" key="1">
    <source>
        <dbReference type="EMBL" id="SDM50154.1"/>
    </source>
</evidence>
<accession>A0A1G9TRS3</accession>
<protein>
    <recommendedName>
        <fullName evidence="3">DUF4351 domain-containing protein</fullName>
    </recommendedName>
</protein>
<keyword evidence="2" id="KW-1185">Reference proteome</keyword>
<dbReference type="AlphaFoldDB" id="A0A1G9TRS3"/>
<dbReference type="EMBL" id="FNGO01000045">
    <property type="protein sequence ID" value="SDM50154.1"/>
    <property type="molecule type" value="Genomic_DNA"/>
</dbReference>
<dbReference type="Proteomes" id="UP000199476">
    <property type="component" value="Unassembled WGS sequence"/>
</dbReference>
<proteinExistence type="predicted"/>
<gene>
    <name evidence="1" type="ORF">SAMN04488692_1454</name>
</gene>
<sequence length="134" mass="15972">MTKSLTSMFIDYLAYEGEFDSIQEFFENNKRNYKVVNSTDYFGLEDFKETLKTAKEDLAEAGYTDEEIHSILENYRKGRRLGKIESIEMLLKGKFNSVPEKYKKQLRNKSRIKLDRIINIIFDIEDIEELEEYL</sequence>
<dbReference type="STRING" id="321763.SAMN04488692_1454"/>